<dbReference type="InterPro" id="IPR025997">
    <property type="entry name" value="SBP_2_dom"/>
</dbReference>
<evidence type="ECO:0000256" key="2">
    <source>
        <dbReference type="ARBA" id="ARBA00007639"/>
    </source>
</evidence>
<reference evidence="5 6" key="1">
    <citation type="submission" date="2020-07" db="EMBL/GenBank/DDBJ databases">
        <title>Sequencing the genomes of 1000 actinobacteria strains.</title>
        <authorList>
            <person name="Klenk H.-P."/>
        </authorList>
    </citation>
    <scope>NUCLEOTIDE SEQUENCE [LARGE SCALE GENOMIC DNA]</scope>
    <source>
        <strain evidence="5 6">DSM 19970</strain>
    </source>
</reference>
<dbReference type="Pfam" id="PF13407">
    <property type="entry name" value="Peripla_BP_4"/>
    <property type="match status" value="1"/>
</dbReference>
<evidence type="ECO:0000256" key="3">
    <source>
        <dbReference type="ARBA" id="ARBA00022729"/>
    </source>
</evidence>
<dbReference type="RefSeq" id="WP_062074170.1">
    <property type="nucleotide sequence ID" value="NZ_BBRC01000002.1"/>
</dbReference>
<gene>
    <name evidence="5" type="ORF">BKA03_002441</name>
</gene>
<dbReference type="PROSITE" id="PS51257">
    <property type="entry name" value="PROKAR_LIPOPROTEIN"/>
    <property type="match status" value="1"/>
</dbReference>
<evidence type="ECO:0000256" key="1">
    <source>
        <dbReference type="ARBA" id="ARBA00004196"/>
    </source>
</evidence>
<proteinExistence type="inferred from homology"/>
<comment type="subcellular location">
    <subcellularLocation>
        <location evidence="1">Cell envelope</location>
    </subcellularLocation>
</comment>
<dbReference type="EMBL" id="JACBZO010000001">
    <property type="protein sequence ID" value="NYI42322.1"/>
    <property type="molecule type" value="Genomic_DNA"/>
</dbReference>
<dbReference type="GO" id="GO:0030313">
    <property type="term" value="C:cell envelope"/>
    <property type="evidence" value="ECO:0007669"/>
    <property type="project" value="UniProtKB-SubCell"/>
</dbReference>
<comment type="similarity">
    <text evidence="2">Belongs to the bacterial solute-binding protein 2 family.</text>
</comment>
<dbReference type="GO" id="GO:0030246">
    <property type="term" value="F:carbohydrate binding"/>
    <property type="evidence" value="ECO:0007669"/>
    <property type="project" value="UniProtKB-ARBA"/>
</dbReference>
<name>A0A7Y9ZBG4_9MICO</name>
<dbReference type="SUPFAM" id="SSF53822">
    <property type="entry name" value="Periplasmic binding protein-like I"/>
    <property type="match status" value="1"/>
</dbReference>
<accession>A0A7Y9ZBG4</accession>
<organism evidence="5 6">
    <name type="scientific">Demequina lutea</name>
    <dbReference type="NCBI Taxonomy" id="431489"/>
    <lineage>
        <taxon>Bacteria</taxon>
        <taxon>Bacillati</taxon>
        <taxon>Actinomycetota</taxon>
        <taxon>Actinomycetes</taxon>
        <taxon>Micrococcales</taxon>
        <taxon>Demequinaceae</taxon>
        <taxon>Demequina</taxon>
    </lineage>
</organism>
<dbReference type="Gene3D" id="3.40.50.2300">
    <property type="match status" value="2"/>
</dbReference>
<dbReference type="InterPro" id="IPR028082">
    <property type="entry name" value="Peripla_BP_I"/>
</dbReference>
<dbReference type="Proteomes" id="UP000547973">
    <property type="component" value="Unassembled WGS sequence"/>
</dbReference>
<keyword evidence="5" id="KW-0762">Sugar transport</keyword>
<dbReference type="AlphaFoldDB" id="A0A7Y9ZBG4"/>
<keyword evidence="5" id="KW-0813">Transport</keyword>
<evidence type="ECO:0000259" key="4">
    <source>
        <dbReference type="Pfam" id="PF13407"/>
    </source>
</evidence>
<keyword evidence="6" id="KW-1185">Reference proteome</keyword>
<sequence>MSVKKHLARVLTVAAVGAIMLGLAACSTSINGVIINTAATNAPTVKPLVTVGFVAVGAADAWHAAEEADIQSAFSTKAGFDLKYAPATKLDQKSQIDAFNAFVDQGVKAILLSPVQSSGWDDSLTRAKNAGIPVFLIDGGISPDNTSLYVTRITPGDAAVATNVANWALGAFPDGTKYFVLEGPAGDGMVSERNQGWNSVLASHPEFSKIGAQAANWTTDEAKSVTAAVLKANNNDVPLIFAQNDEMGLGAVQAVEEAGLKPGTDVKIVTIGGSKAALQALLDGKLSFVAEYNPLLGQTAAEVVNTVLGGDTVDTIVVVPSATFATVTQDQVDARVY</sequence>
<feature type="domain" description="Periplasmic binding protein" evidence="4">
    <location>
        <begin position="51"/>
        <end position="311"/>
    </location>
</feature>
<dbReference type="PANTHER" id="PTHR46847:SF3">
    <property type="entry name" value="GALACTOFURANOSE-BINDING PROTEIN YTFQ"/>
    <property type="match status" value="1"/>
</dbReference>
<evidence type="ECO:0000313" key="5">
    <source>
        <dbReference type="EMBL" id="NYI42322.1"/>
    </source>
</evidence>
<keyword evidence="3" id="KW-0732">Signal</keyword>
<dbReference type="OrthoDB" id="9813037at2"/>
<protein>
    <submittedName>
        <fullName evidence="5">Simple sugar transport system substrate-binding protein</fullName>
    </submittedName>
</protein>
<dbReference type="PANTHER" id="PTHR46847">
    <property type="entry name" value="D-ALLOSE-BINDING PERIPLASMIC PROTEIN-RELATED"/>
    <property type="match status" value="1"/>
</dbReference>
<evidence type="ECO:0000313" key="6">
    <source>
        <dbReference type="Proteomes" id="UP000547973"/>
    </source>
</evidence>
<comment type="caution">
    <text evidence="5">The sequence shown here is derived from an EMBL/GenBank/DDBJ whole genome shotgun (WGS) entry which is preliminary data.</text>
</comment>